<evidence type="ECO:0000256" key="7">
    <source>
        <dbReference type="SAM" id="Phobius"/>
    </source>
</evidence>
<dbReference type="GO" id="GO:0016020">
    <property type="term" value="C:membrane"/>
    <property type="evidence" value="ECO:0007669"/>
    <property type="project" value="UniProtKB-SubCell"/>
</dbReference>
<protein>
    <recommendedName>
        <fullName evidence="8">Sodium/calcium exchanger membrane region domain-containing protein</fullName>
    </recommendedName>
</protein>
<feature type="transmembrane region" description="Helical" evidence="7">
    <location>
        <begin position="675"/>
        <end position="697"/>
    </location>
</feature>
<dbReference type="PANTHER" id="PTHR12266">
    <property type="entry name" value="NA+/CA2+ K+ INDEPENDENT EXCHANGER"/>
    <property type="match status" value="1"/>
</dbReference>
<feature type="compositionally biased region" description="Basic and acidic residues" evidence="6">
    <location>
        <begin position="11"/>
        <end position="21"/>
    </location>
</feature>
<dbReference type="InterPro" id="IPR004837">
    <property type="entry name" value="NaCa_Exmemb"/>
</dbReference>
<comment type="subcellular location">
    <subcellularLocation>
        <location evidence="1">Membrane</location>
        <topology evidence="1">Multi-pass membrane protein</topology>
    </subcellularLocation>
</comment>
<feature type="transmembrane region" description="Helical" evidence="7">
    <location>
        <begin position="567"/>
        <end position="587"/>
    </location>
</feature>
<reference evidence="9" key="2">
    <citation type="journal article" date="2023" name="Microbiol Resour">
        <title>Decontamination and Annotation of the Draft Genome Sequence of the Oomycete Lagenidium giganteum ARSEF 373.</title>
        <authorList>
            <person name="Morgan W.R."/>
            <person name="Tartar A."/>
        </authorList>
    </citation>
    <scope>NUCLEOTIDE SEQUENCE</scope>
    <source>
        <strain evidence="9">ARSEF 373</strain>
    </source>
</reference>
<gene>
    <name evidence="9" type="ORF">N0F65_010370</name>
</gene>
<keyword evidence="4 7" id="KW-1133">Transmembrane helix</keyword>
<reference evidence="9" key="1">
    <citation type="submission" date="2022-11" db="EMBL/GenBank/DDBJ databases">
        <authorList>
            <person name="Morgan W.R."/>
            <person name="Tartar A."/>
        </authorList>
    </citation>
    <scope>NUCLEOTIDE SEQUENCE</scope>
    <source>
        <strain evidence="9">ARSEF 373</strain>
    </source>
</reference>
<accession>A0AAV2YJ44</accession>
<feature type="region of interest" description="Disordered" evidence="6">
    <location>
        <begin position="403"/>
        <end position="434"/>
    </location>
</feature>
<dbReference type="EMBL" id="DAKRPA010000267">
    <property type="protein sequence ID" value="DAZ94126.1"/>
    <property type="molecule type" value="Genomic_DNA"/>
</dbReference>
<keyword evidence="10" id="KW-1185">Reference proteome</keyword>
<name>A0AAV2YJ44_9STRA</name>
<feature type="transmembrane region" description="Helical" evidence="7">
    <location>
        <begin position="645"/>
        <end position="668"/>
    </location>
</feature>
<dbReference type="Pfam" id="PF01699">
    <property type="entry name" value="Na_Ca_ex"/>
    <property type="match status" value="2"/>
</dbReference>
<feature type="transmembrane region" description="Helical" evidence="7">
    <location>
        <begin position="536"/>
        <end position="555"/>
    </location>
</feature>
<feature type="domain" description="Sodium/calcium exchanger membrane region" evidence="8">
    <location>
        <begin position="545"/>
        <end position="692"/>
    </location>
</feature>
<feature type="transmembrane region" description="Helical" evidence="7">
    <location>
        <begin position="71"/>
        <end position="89"/>
    </location>
</feature>
<evidence type="ECO:0000256" key="1">
    <source>
        <dbReference type="ARBA" id="ARBA00004141"/>
    </source>
</evidence>
<evidence type="ECO:0000313" key="10">
    <source>
        <dbReference type="Proteomes" id="UP001146120"/>
    </source>
</evidence>
<sequence length="699" mass="77124">MAAATVAAVDTDQRQRAEAHHDDGMLEQAGAASGAANALPLWCANHTLFSRAETLLDYRYLVSCTPLQQSLVLSHTLLVVLLILLLYLLSSTADSFFCPSLQAIVERYRIPPDIAGVTFLSFGNGSPDVFSNIAAFASSTPKIGVTSILGGGLLVTTVITASVGLASQGQQQLIPRKYVRDVVFYLIGVAYFCFVFFDGKVHVWKALGFIVLYILYVIVVFSDRHLAAWLHSKDFVDEFDDLLKNDIHQTVYYSSSSRSNSEQSLSELEDIASGPLIGTSAFKKVHDIHRIPRHRFYPPSSDSEQSDAGDILQRIGSDPTLRSFRSRVGELECGTREERLTLLQRTDSVLRRPASVCTSAIPRRRRRKSAWESVESSADYSHTARRWTRSYHLSGIAEFPAVSEGGEEPISEEEVEDQQSSSFIKEEPEPESGAPWTAHVEYRWRKWYRLFMTYIWHPFEFATTFLRRLTIPLVDEETWNKNFAMVCPFFSVCMIATAIFRVEDLSVTFLAVLVLVGGLGAAFVEYTAHPFTPPEGCLLAPYLCLAFVMSVTWIMTIADEVLGVLEVLGQLFGIPNSVLGVSVLAWGNSIGDLVSNTSIARDGFPTMAFAGCFAGPMFNLLIGIGASLLIAAIKNGPVSMGNPSPLVYLGFAYLAASLLINVGVVAFCRFEYRRGLCYALYALYASFAVISIVVVIYTS</sequence>
<dbReference type="GO" id="GO:0008324">
    <property type="term" value="F:monoatomic cation transmembrane transporter activity"/>
    <property type="evidence" value="ECO:0007669"/>
    <property type="project" value="TreeGrafter"/>
</dbReference>
<feature type="compositionally biased region" description="Low complexity" evidence="6">
    <location>
        <begin position="1"/>
        <end position="10"/>
    </location>
</feature>
<comment type="caution">
    <text evidence="9">The sequence shown here is derived from an EMBL/GenBank/DDBJ whole genome shotgun (WGS) entry which is preliminary data.</text>
</comment>
<feature type="transmembrane region" description="Helical" evidence="7">
    <location>
        <begin position="178"/>
        <end position="197"/>
    </location>
</feature>
<evidence type="ECO:0000256" key="4">
    <source>
        <dbReference type="ARBA" id="ARBA00022989"/>
    </source>
</evidence>
<keyword evidence="3 7" id="KW-0812">Transmembrane</keyword>
<feature type="region of interest" description="Disordered" evidence="6">
    <location>
        <begin position="1"/>
        <end position="21"/>
    </location>
</feature>
<feature type="transmembrane region" description="Helical" evidence="7">
    <location>
        <begin position="608"/>
        <end position="633"/>
    </location>
</feature>
<evidence type="ECO:0000256" key="3">
    <source>
        <dbReference type="ARBA" id="ARBA00022692"/>
    </source>
</evidence>
<dbReference type="InterPro" id="IPR044880">
    <property type="entry name" value="NCX_ion-bd_dom_sf"/>
</dbReference>
<dbReference type="Proteomes" id="UP001146120">
    <property type="component" value="Unassembled WGS sequence"/>
</dbReference>
<dbReference type="InterPro" id="IPR051359">
    <property type="entry name" value="CaCA_antiporter"/>
</dbReference>
<evidence type="ECO:0000256" key="2">
    <source>
        <dbReference type="ARBA" id="ARBA00022448"/>
    </source>
</evidence>
<keyword evidence="5 7" id="KW-0472">Membrane</keyword>
<feature type="transmembrane region" description="Helical" evidence="7">
    <location>
        <begin position="143"/>
        <end position="166"/>
    </location>
</feature>
<organism evidence="9 10">
    <name type="scientific">Lagenidium giganteum</name>
    <dbReference type="NCBI Taxonomy" id="4803"/>
    <lineage>
        <taxon>Eukaryota</taxon>
        <taxon>Sar</taxon>
        <taxon>Stramenopiles</taxon>
        <taxon>Oomycota</taxon>
        <taxon>Peronosporomycetes</taxon>
        <taxon>Pythiales</taxon>
        <taxon>Pythiaceae</taxon>
    </lineage>
</organism>
<proteinExistence type="predicted"/>
<feature type="transmembrane region" description="Helical" evidence="7">
    <location>
        <begin position="506"/>
        <end position="524"/>
    </location>
</feature>
<evidence type="ECO:0000313" key="9">
    <source>
        <dbReference type="EMBL" id="DAZ94126.1"/>
    </source>
</evidence>
<feature type="compositionally biased region" description="Acidic residues" evidence="6">
    <location>
        <begin position="405"/>
        <end position="417"/>
    </location>
</feature>
<evidence type="ECO:0000256" key="6">
    <source>
        <dbReference type="SAM" id="MobiDB-lite"/>
    </source>
</evidence>
<feature type="transmembrane region" description="Helical" evidence="7">
    <location>
        <begin position="483"/>
        <end position="500"/>
    </location>
</feature>
<keyword evidence="2" id="KW-0813">Transport</keyword>
<evidence type="ECO:0000259" key="8">
    <source>
        <dbReference type="Pfam" id="PF01699"/>
    </source>
</evidence>
<dbReference type="PANTHER" id="PTHR12266:SF0">
    <property type="entry name" value="MITOCHONDRIAL SODIUM_CALCIUM EXCHANGER PROTEIN"/>
    <property type="match status" value="1"/>
</dbReference>
<feature type="transmembrane region" description="Helical" evidence="7">
    <location>
        <begin position="203"/>
        <end position="221"/>
    </location>
</feature>
<dbReference type="Gene3D" id="1.20.1420.30">
    <property type="entry name" value="NCX, central ion-binding region"/>
    <property type="match status" value="2"/>
</dbReference>
<evidence type="ECO:0000256" key="5">
    <source>
        <dbReference type="ARBA" id="ARBA00023136"/>
    </source>
</evidence>
<dbReference type="AlphaFoldDB" id="A0AAV2YJ44"/>
<feature type="domain" description="Sodium/calcium exchanger membrane region" evidence="8">
    <location>
        <begin position="80"/>
        <end position="221"/>
    </location>
</feature>